<keyword evidence="1" id="KW-0813">Transport</keyword>
<dbReference type="RefSeq" id="WP_154529810.1">
    <property type="nucleotide sequence ID" value="NZ_JAQXTV010000132.1"/>
</dbReference>
<comment type="caution">
    <text evidence="7">The sequence shown here is derived from an EMBL/GenBank/DDBJ whole genome shotgun (WGS) entry which is preliminary data.</text>
</comment>
<dbReference type="InterPro" id="IPR024935">
    <property type="entry name" value="Rubredoxin_dom"/>
</dbReference>
<keyword evidence="4" id="KW-0560">Oxidoreductase</keyword>
<evidence type="ECO:0000313" key="7">
    <source>
        <dbReference type="EMBL" id="MSR89927.1"/>
    </source>
</evidence>
<evidence type="ECO:0000313" key="8">
    <source>
        <dbReference type="Proteomes" id="UP000460287"/>
    </source>
</evidence>
<dbReference type="Gene3D" id="2.30.110.10">
    <property type="entry name" value="Electron Transport, Fmn-binding Protein, Chain A"/>
    <property type="match status" value="1"/>
</dbReference>
<dbReference type="PROSITE" id="PS50903">
    <property type="entry name" value="RUBREDOXIN_LIKE"/>
    <property type="match status" value="1"/>
</dbReference>
<dbReference type="GO" id="GO:0010181">
    <property type="term" value="F:FMN binding"/>
    <property type="evidence" value="ECO:0007669"/>
    <property type="project" value="InterPro"/>
</dbReference>
<dbReference type="PANTHER" id="PTHR30466">
    <property type="entry name" value="FLAVIN REDUCTASE"/>
    <property type="match status" value="1"/>
</dbReference>
<dbReference type="InterPro" id="IPR012349">
    <property type="entry name" value="Split_barrel_FMN-bd"/>
</dbReference>
<dbReference type="CDD" id="cd00730">
    <property type="entry name" value="rubredoxin"/>
    <property type="match status" value="1"/>
</dbReference>
<dbReference type="GO" id="GO:0042602">
    <property type="term" value="F:riboflavin reductase (NADPH) activity"/>
    <property type="evidence" value="ECO:0007669"/>
    <property type="project" value="TreeGrafter"/>
</dbReference>
<dbReference type="Proteomes" id="UP000460287">
    <property type="component" value="Unassembled WGS sequence"/>
</dbReference>
<dbReference type="Pfam" id="PF01613">
    <property type="entry name" value="Flavin_Reduct"/>
    <property type="match status" value="1"/>
</dbReference>
<feature type="domain" description="Rubredoxin-like" evidence="6">
    <location>
        <begin position="167"/>
        <end position="207"/>
    </location>
</feature>
<keyword evidence="3" id="KW-0249">Electron transport</keyword>
<keyword evidence="5" id="KW-0408">Iron</keyword>
<dbReference type="SMART" id="SM00903">
    <property type="entry name" value="Flavin_Reduct"/>
    <property type="match status" value="1"/>
</dbReference>
<dbReference type="InterPro" id="IPR050268">
    <property type="entry name" value="NADH-dep_flavin_reductase"/>
</dbReference>
<accession>A0A7X2SZW4</accession>
<evidence type="ECO:0000256" key="4">
    <source>
        <dbReference type="ARBA" id="ARBA00023002"/>
    </source>
</evidence>
<dbReference type="PANTHER" id="PTHR30466:SF1">
    <property type="entry name" value="FMN REDUCTASE (NADH) RUTF"/>
    <property type="match status" value="1"/>
</dbReference>
<evidence type="ECO:0000256" key="5">
    <source>
        <dbReference type="ARBA" id="ARBA00023004"/>
    </source>
</evidence>
<dbReference type="GO" id="GO:0005506">
    <property type="term" value="F:iron ion binding"/>
    <property type="evidence" value="ECO:0007669"/>
    <property type="project" value="InterPro"/>
</dbReference>
<dbReference type="AlphaFoldDB" id="A0A7X2SZW4"/>
<evidence type="ECO:0000259" key="6">
    <source>
        <dbReference type="PROSITE" id="PS50903"/>
    </source>
</evidence>
<dbReference type="InterPro" id="IPR002563">
    <property type="entry name" value="Flavin_Rdtase-like_dom"/>
</dbReference>
<dbReference type="InterPro" id="IPR024934">
    <property type="entry name" value="Rubredoxin-like_dom"/>
</dbReference>
<dbReference type="Gene3D" id="2.20.28.10">
    <property type="match status" value="1"/>
</dbReference>
<sequence length="207" mass="23355">MDQTALFSLTYGMYILGTEFDGKINACIVNTVSQVTQEPVRVSVNVIKNNYTAELINKSKKFSVSVLSRNASLDTVMNFGYSSGRDRNKFENMSYDTDVQGCPIIRTGCNAVISCKVFETIDLGTHYMFIADVVDCEKTNNDDSMTYGDYRDIKAGKQIDSKSEEKKEMYECSICHYIYDGETSFDELPDDYVCPVCGQPKSVFYKI</sequence>
<protein>
    <submittedName>
        <fullName evidence="7">Flavin reductase</fullName>
    </submittedName>
</protein>
<reference evidence="7 8" key="1">
    <citation type="submission" date="2019-08" db="EMBL/GenBank/DDBJ databases">
        <title>In-depth cultivation of the pig gut microbiome towards novel bacterial diversity and tailored functional studies.</title>
        <authorList>
            <person name="Wylensek D."/>
            <person name="Hitch T.C.A."/>
            <person name="Clavel T."/>
        </authorList>
    </citation>
    <scope>NUCLEOTIDE SEQUENCE [LARGE SCALE GENOMIC DNA]</scope>
    <source>
        <strain evidence="7 8">WCA-383-APC-5B</strain>
    </source>
</reference>
<evidence type="ECO:0000256" key="3">
    <source>
        <dbReference type="ARBA" id="ARBA00022982"/>
    </source>
</evidence>
<organism evidence="7 8">
    <name type="scientific">Inconstantimicrobium porci</name>
    <dbReference type="NCBI Taxonomy" id="2652291"/>
    <lineage>
        <taxon>Bacteria</taxon>
        <taxon>Bacillati</taxon>
        <taxon>Bacillota</taxon>
        <taxon>Clostridia</taxon>
        <taxon>Eubacteriales</taxon>
        <taxon>Clostridiaceae</taxon>
        <taxon>Inconstantimicrobium</taxon>
    </lineage>
</organism>
<evidence type="ECO:0000256" key="2">
    <source>
        <dbReference type="ARBA" id="ARBA00022723"/>
    </source>
</evidence>
<keyword evidence="8" id="KW-1185">Reference proteome</keyword>
<evidence type="ECO:0000256" key="1">
    <source>
        <dbReference type="ARBA" id="ARBA00022448"/>
    </source>
</evidence>
<dbReference type="SUPFAM" id="SSF50475">
    <property type="entry name" value="FMN-binding split barrel"/>
    <property type="match status" value="1"/>
</dbReference>
<keyword evidence="2" id="KW-0479">Metal-binding</keyword>
<proteinExistence type="predicted"/>
<dbReference type="EMBL" id="VULX01000001">
    <property type="protein sequence ID" value="MSR89927.1"/>
    <property type="molecule type" value="Genomic_DNA"/>
</dbReference>
<dbReference type="SUPFAM" id="SSF57802">
    <property type="entry name" value="Rubredoxin-like"/>
    <property type="match status" value="1"/>
</dbReference>
<gene>
    <name evidence="7" type="ORF">FYJ33_00505</name>
</gene>
<dbReference type="Pfam" id="PF00301">
    <property type="entry name" value="Rubredoxin"/>
    <property type="match status" value="1"/>
</dbReference>
<name>A0A7X2SZW4_9CLOT</name>